<evidence type="ECO:0008006" key="4">
    <source>
        <dbReference type="Google" id="ProtNLM"/>
    </source>
</evidence>
<evidence type="ECO:0000256" key="1">
    <source>
        <dbReference type="SAM" id="MobiDB-lite"/>
    </source>
</evidence>
<feature type="region of interest" description="Disordered" evidence="1">
    <location>
        <begin position="46"/>
        <end position="93"/>
    </location>
</feature>
<organism evidence="2 3">
    <name type="scientific">Streptodolium elevatio</name>
    <dbReference type="NCBI Taxonomy" id="3157996"/>
    <lineage>
        <taxon>Bacteria</taxon>
        <taxon>Bacillati</taxon>
        <taxon>Actinomycetota</taxon>
        <taxon>Actinomycetes</taxon>
        <taxon>Kitasatosporales</taxon>
        <taxon>Streptomycetaceae</taxon>
        <taxon>Streptodolium</taxon>
    </lineage>
</organism>
<accession>A0ABV3DLC5</accession>
<name>A0ABV3DLC5_9ACTN</name>
<proteinExistence type="predicted"/>
<comment type="caution">
    <text evidence="2">The sequence shown here is derived from an EMBL/GenBank/DDBJ whole genome shotgun (WGS) entry which is preliminary data.</text>
</comment>
<sequence length="93" mass="9997">MDPDYVDVPASRVRQQCTTCGGVGAVFRPFTPSPAVETSLTVDTQADPCPDCEQHPGAASEGHVSLAAGPGAKLRRVDRVKLPGDDWPRLRRR</sequence>
<dbReference type="EMBL" id="JBEZFP010000066">
    <property type="protein sequence ID" value="MEU8136563.1"/>
    <property type="molecule type" value="Genomic_DNA"/>
</dbReference>
<dbReference type="RefSeq" id="WP_358357201.1">
    <property type="nucleotide sequence ID" value="NZ_JBEZFP010000066.1"/>
</dbReference>
<reference evidence="2 3" key="1">
    <citation type="submission" date="2024-06" db="EMBL/GenBank/DDBJ databases">
        <title>The Natural Products Discovery Center: Release of the First 8490 Sequenced Strains for Exploring Actinobacteria Biosynthetic Diversity.</title>
        <authorList>
            <person name="Kalkreuter E."/>
            <person name="Kautsar S.A."/>
            <person name="Yang D."/>
            <person name="Bader C.D."/>
            <person name="Teijaro C.N."/>
            <person name="Fluegel L."/>
            <person name="Davis C.M."/>
            <person name="Simpson J.R."/>
            <person name="Lauterbach L."/>
            <person name="Steele A.D."/>
            <person name="Gui C."/>
            <person name="Meng S."/>
            <person name="Li G."/>
            <person name="Viehrig K."/>
            <person name="Ye F."/>
            <person name="Su P."/>
            <person name="Kiefer A.F."/>
            <person name="Nichols A."/>
            <person name="Cepeda A.J."/>
            <person name="Yan W."/>
            <person name="Fan B."/>
            <person name="Jiang Y."/>
            <person name="Adhikari A."/>
            <person name="Zheng C.-J."/>
            <person name="Schuster L."/>
            <person name="Cowan T.M."/>
            <person name="Smanski M.J."/>
            <person name="Chevrette M.G."/>
            <person name="De Carvalho L.P.S."/>
            <person name="Shen B."/>
        </authorList>
    </citation>
    <scope>NUCLEOTIDE SEQUENCE [LARGE SCALE GENOMIC DNA]</scope>
    <source>
        <strain evidence="2 3">NPDC048946</strain>
    </source>
</reference>
<dbReference type="Proteomes" id="UP001551482">
    <property type="component" value="Unassembled WGS sequence"/>
</dbReference>
<protein>
    <recommendedName>
        <fullName evidence="4">Small CPxCG-related zinc finger protein</fullName>
    </recommendedName>
</protein>
<evidence type="ECO:0000313" key="3">
    <source>
        <dbReference type="Proteomes" id="UP001551482"/>
    </source>
</evidence>
<keyword evidence="3" id="KW-1185">Reference proteome</keyword>
<feature type="compositionally biased region" description="Basic and acidic residues" evidence="1">
    <location>
        <begin position="75"/>
        <end position="93"/>
    </location>
</feature>
<gene>
    <name evidence="2" type="ORF">AB0C36_24010</name>
</gene>
<evidence type="ECO:0000313" key="2">
    <source>
        <dbReference type="EMBL" id="MEU8136563.1"/>
    </source>
</evidence>